<organism evidence="3 4">
    <name type="scientific">Dongia soli</name>
    <dbReference type="NCBI Taxonomy" id="600628"/>
    <lineage>
        <taxon>Bacteria</taxon>
        <taxon>Pseudomonadati</taxon>
        <taxon>Pseudomonadota</taxon>
        <taxon>Alphaproteobacteria</taxon>
        <taxon>Rhodospirillales</taxon>
        <taxon>Dongiaceae</taxon>
        <taxon>Dongia</taxon>
    </lineage>
</organism>
<dbReference type="InterPro" id="IPR011234">
    <property type="entry name" value="Fumarylacetoacetase-like_C"/>
</dbReference>
<protein>
    <submittedName>
        <fullName evidence="3">Fumarylacetoacetate hydrolase family protein</fullName>
    </submittedName>
</protein>
<name>A0ABU5EI56_9PROT</name>
<gene>
    <name evidence="3" type="ORF">SMD27_22095</name>
</gene>
<keyword evidence="3" id="KW-0378">Hydrolase</keyword>
<keyword evidence="4" id="KW-1185">Reference proteome</keyword>
<dbReference type="PANTHER" id="PTHR11820">
    <property type="entry name" value="ACYLPYRUVASE"/>
    <property type="match status" value="1"/>
</dbReference>
<dbReference type="PANTHER" id="PTHR11820:SF7">
    <property type="entry name" value="ACYLPYRUVASE FAHD1, MITOCHONDRIAL"/>
    <property type="match status" value="1"/>
</dbReference>
<dbReference type="Proteomes" id="UP001279642">
    <property type="component" value="Unassembled WGS sequence"/>
</dbReference>
<feature type="domain" description="Fumarylacetoacetase-like C-terminal" evidence="2">
    <location>
        <begin position="76"/>
        <end position="289"/>
    </location>
</feature>
<dbReference type="GO" id="GO:0016787">
    <property type="term" value="F:hydrolase activity"/>
    <property type="evidence" value="ECO:0007669"/>
    <property type="project" value="UniProtKB-KW"/>
</dbReference>
<dbReference type="InterPro" id="IPR036663">
    <property type="entry name" value="Fumarylacetoacetase_C_sf"/>
</dbReference>
<dbReference type="EMBL" id="JAXCLW010000011">
    <property type="protein sequence ID" value="MDY0885547.1"/>
    <property type="molecule type" value="Genomic_DNA"/>
</dbReference>
<evidence type="ECO:0000313" key="3">
    <source>
        <dbReference type="EMBL" id="MDY0885547.1"/>
    </source>
</evidence>
<dbReference type="RefSeq" id="WP_320510622.1">
    <property type="nucleotide sequence ID" value="NZ_JAXCLW010000011.1"/>
</dbReference>
<dbReference type="Pfam" id="PF01557">
    <property type="entry name" value="FAA_hydrolase"/>
    <property type="match status" value="1"/>
</dbReference>
<comment type="caution">
    <text evidence="3">The sequence shown here is derived from an EMBL/GenBank/DDBJ whole genome shotgun (WGS) entry which is preliminary data.</text>
</comment>
<evidence type="ECO:0000259" key="2">
    <source>
        <dbReference type="Pfam" id="PF01557"/>
    </source>
</evidence>
<keyword evidence="1" id="KW-0479">Metal-binding</keyword>
<accession>A0ABU5EI56</accession>
<dbReference type="SUPFAM" id="SSF56529">
    <property type="entry name" value="FAH"/>
    <property type="match status" value="1"/>
</dbReference>
<evidence type="ECO:0000313" key="4">
    <source>
        <dbReference type="Proteomes" id="UP001279642"/>
    </source>
</evidence>
<evidence type="ECO:0000256" key="1">
    <source>
        <dbReference type="ARBA" id="ARBA00022723"/>
    </source>
</evidence>
<dbReference type="Gene3D" id="3.90.850.10">
    <property type="entry name" value="Fumarylacetoacetase-like, C-terminal domain"/>
    <property type="match status" value="1"/>
</dbReference>
<reference evidence="3 4" key="1">
    <citation type="journal article" date="2016" name="Antonie Van Leeuwenhoek">
        <title>Dongia soli sp. nov., isolated from soil from Dokdo, Korea.</title>
        <authorList>
            <person name="Kim D.U."/>
            <person name="Lee H."/>
            <person name="Kim H."/>
            <person name="Kim S.G."/>
            <person name="Ka J.O."/>
        </authorList>
    </citation>
    <scope>NUCLEOTIDE SEQUENCE [LARGE SCALE GENOMIC DNA]</scope>
    <source>
        <strain evidence="3 4">D78</strain>
    </source>
</reference>
<sequence>MRVATFTYRGARSVCRLLPSGDYIQPIDLGSSGQQAGVLALIDFAAGGGTLRDAGDPIPLKDVKLEAPIPRPRRNIFCVGKNYRDHVQELSKGGFEADKAKEDLPSVPIIFSKIPDCVIGPNCTIRIDPKVSKKIDYEAELAVVIGRGGRHIAKADALSHVWGYTIVNDVTARDLQRDHQQWLIGKSQDSFCPMGPWLVSCVEFDLKNTNIRCWVNDELRQNGNTRDMIFDVPTLIESISAGITLQPGDIIATGTPAGVGVGFKPPKYLAPDDRVRIEIDRIGTLENPVALWEG</sequence>
<proteinExistence type="predicted"/>